<feature type="compositionally biased region" description="Acidic residues" evidence="1">
    <location>
        <begin position="125"/>
        <end position="146"/>
    </location>
</feature>
<dbReference type="STRING" id="658196.A0A397T2R6"/>
<feature type="compositionally biased region" description="Acidic residues" evidence="1">
    <location>
        <begin position="68"/>
        <end position="99"/>
    </location>
</feature>
<comment type="caution">
    <text evidence="2">The sequence shown here is derived from an EMBL/GenBank/DDBJ whole genome shotgun (WGS) entry which is preliminary data.</text>
</comment>
<organism evidence="2 3">
    <name type="scientific">Glomus cerebriforme</name>
    <dbReference type="NCBI Taxonomy" id="658196"/>
    <lineage>
        <taxon>Eukaryota</taxon>
        <taxon>Fungi</taxon>
        <taxon>Fungi incertae sedis</taxon>
        <taxon>Mucoromycota</taxon>
        <taxon>Glomeromycotina</taxon>
        <taxon>Glomeromycetes</taxon>
        <taxon>Glomerales</taxon>
        <taxon>Glomeraceae</taxon>
        <taxon>Glomus</taxon>
    </lineage>
</organism>
<gene>
    <name evidence="2" type="ORF">C1645_824899</name>
</gene>
<dbReference type="OrthoDB" id="18412at2759"/>
<proteinExistence type="predicted"/>
<feature type="region of interest" description="Disordered" evidence="1">
    <location>
        <begin position="123"/>
        <end position="194"/>
    </location>
</feature>
<name>A0A397T2R6_9GLOM</name>
<sequence>MASEFKRVPYIDIYDVCKNYDFSSSDIDSNTDSESDLKADKDNDSKKTIIGNGAGKVVKDEDMNVTDSSEESDVSEDDSSEYSDSEDIDTSDDNGCEETDMTINVNENINGNANKKFITKVTDSSESDLSEDSDSDESDSSEDVDNDLSKSTNIEIDSDTDIDNDLDTEMNLEDDNVGTVPELTEDDDAGLHPEQSELLEKSEKIREFLKDDYLREIILEIDHAARNNDSNVESMLDNGRKNDEMFYNFTEEILNIIYGPPKMDF</sequence>
<feature type="region of interest" description="Disordered" evidence="1">
    <location>
        <begin position="21"/>
        <end position="99"/>
    </location>
</feature>
<feature type="compositionally biased region" description="Basic and acidic residues" evidence="1">
    <location>
        <begin position="35"/>
        <end position="47"/>
    </location>
</feature>
<accession>A0A397T2R6</accession>
<evidence type="ECO:0000313" key="3">
    <source>
        <dbReference type="Proteomes" id="UP000265703"/>
    </source>
</evidence>
<feature type="compositionally biased region" description="Acidic residues" evidence="1">
    <location>
        <begin position="156"/>
        <end position="176"/>
    </location>
</feature>
<keyword evidence="3" id="KW-1185">Reference proteome</keyword>
<evidence type="ECO:0000313" key="2">
    <source>
        <dbReference type="EMBL" id="RIA89441.1"/>
    </source>
</evidence>
<evidence type="ECO:0000256" key="1">
    <source>
        <dbReference type="SAM" id="MobiDB-lite"/>
    </source>
</evidence>
<dbReference type="Proteomes" id="UP000265703">
    <property type="component" value="Unassembled WGS sequence"/>
</dbReference>
<reference evidence="2 3" key="1">
    <citation type="submission" date="2018-06" db="EMBL/GenBank/DDBJ databases">
        <title>Comparative genomics reveals the genomic features of Rhizophagus irregularis, R. cerebriforme, R. diaphanum and Gigaspora rosea, and their symbiotic lifestyle signature.</title>
        <authorList>
            <person name="Morin E."/>
            <person name="San Clemente H."/>
            <person name="Chen E.C.H."/>
            <person name="De La Providencia I."/>
            <person name="Hainaut M."/>
            <person name="Kuo A."/>
            <person name="Kohler A."/>
            <person name="Murat C."/>
            <person name="Tang N."/>
            <person name="Roy S."/>
            <person name="Loubradou J."/>
            <person name="Henrissat B."/>
            <person name="Grigoriev I.V."/>
            <person name="Corradi N."/>
            <person name="Roux C."/>
            <person name="Martin F.M."/>
        </authorList>
    </citation>
    <scope>NUCLEOTIDE SEQUENCE [LARGE SCALE GENOMIC DNA]</scope>
    <source>
        <strain evidence="2 3">DAOM 227022</strain>
    </source>
</reference>
<dbReference type="AlphaFoldDB" id="A0A397T2R6"/>
<protein>
    <submittedName>
        <fullName evidence="2">Uncharacterized protein</fullName>
    </submittedName>
</protein>
<dbReference type="EMBL" id="QKYT01000220">
    <property type="protein sequence ID" value="RIA89441.1"/>
    <property type="molecule type" value="Genomic_DNA"/>
</dbReference>